<keyword evidence="5" id="KW-1185">Reference proteome</keyword>
<dbReference type="AlphaFoldDB" id="A0AAW5SDT6"/>
<reference evidence="3 5" key="1">
    <citation type="journal article" date="2016" name="Genome Announc.">
        <title>Draft Genome Sequences of Five Rapidly Growing Mycobacterium Species, M. thermoresistibile, M. fortuitum subsp. acetamidolyticum, M. canariasense, M. brisbanense, and M. novocastrense.</title>
        <authorList>
            <person name="Katahira K."/>
            <person name="Ogura Y."/>
            <person name="Gotoh Y."/>
            <person name="Hayashi T."/>
        </authorList>
    </citation>
    <scope>NUCLEOTIDE SEQUENCE [LARGE SCALE GENOMIC DNA]</scope>
    <source>
        <strain evidence="3 5">JCM18114</strain>
    </source>
</reference>
<organism evidence="4 6">
    <name type="scientific">Mycolicibacterium novocastrense</name>
    <name type="common">Mycobacterium novocastrense</name>
    <dbReference type="NCBI Taxonomy" id="59813"/>
    <lineage>
        <taxon>Bacteria</taxon>
        <taxon>Bacillati</taxon>
        <taxon>Actinomycetota</taxon>
        <taxon>Actinomycetes</taxon>
        <taxon>Mycobacteriales</taxon>
        <taxon>Mycobacteriaceae</taxon>
        <taxon>Mycolicibacterium</taxon>
    </lineage>
</organism>
<feature type="chain" id="PRO_5043823524" evidence="2">
    <location>
        <begin position="31"/>
        <end position="144"/>
    </location>
</feature>
<evidence type="ECO:0000256" key="2">
    <source>
        <dbReference type="SAM" id="SignalP"/>
    </source>
</evidence>
<feature type="signal peptide" evidence="2">
    <location>
        <begin position="1"/>
        <end position="30"/>
    </location>
</feature>
<dbReference type="EMBL" id="BCTA01000097">
    <property type="protein sequence ID" value="GAT12729.1"/>
    <property type="molecule type" value="Genomic_DNA"/>
</dbReference>
<dbReference type="RefSeq" id="WP_067396623.1">
    <property type="nucleotide sequence ID" value="NZ_BCTA01000097.1"/>
</dbReference>
<protein>
    <submittedName>
        <fullName evidence="4">Uncharacterized protein</fullName>
    </submittedName>
</protein>
<dbReference type="EMBL" id="JACKTI010000001">
    <property type="protein sequence ID" value="MCV7021755.1"/>
    <property type="molecule type" value="Genomic_DNA"/>
</dbReference>
<evidence type="ECO:0000313" key="3">
    <source>
        <dbReference type="EMBL" id="GAT12729.1"/>
    </source>
</evidence>
<dbReference type="Proteomes" id="UP001207528">
    <property type="component" value="Unassembled WGS sequence"/>
</dbReference>
<evidence type="ECO:0000313" key="5">
    <source>
        <dbReference type="Proteomes" id="UP000069773"/>
    </source>
</evidence>
<gene>
    <name evidence="4" type="ORF">H7I77_00045</name>
    <name evidence="3" type="ORF">RMCN_5862</name>
</gene>
<feature type="region of interest" description="Disordered" evidence="1">
    <location>
        <begin position="116"/>
        <end position="144"/>
    </location>
</feature>
<reference evidence="4" key="3">
    <citation type="journal article" date="2022" name="BMC Genomics">
        <title>Comparative genome analysis of mycobacteria focusing on tRNA and non-coding RNA.</title>
        <authorList>
            <person name="Behra P.R.K."/>
            <person name="Pettersson B.M.F."/>
            <person name="Ramesh M."/>
            <person name="Das S."/>
            <person name="Dasgupta S."/>
            <person name="Kirsebom L.A."/>
        </authorList>
    </citation>
    <scope>NUCLEOTIDE SEQUENCE</scope>
    <source>
        <strain evidence="4">DSM 44203</strain>
    </source>
</reference>
<evidence type="ECO:0000313" key="6">
    <source>
        <dbReference type="Proteomes" id="UP001207528"/>
    </source>
</evidence>
<evidence type="ECO:0000256" key="1">
    <source>
        <dbReference type="SAM" id="MobiDB-lite"/>
    </source>
</evidence>
<name>A0AAW5SDT6_MYCNV</name>
<sequence>MTVKINVMAGAAAAAVAASALFSLPGIASAAAHLEGQTYAEVTGVIAQEGGTAIIATRVGDRLPLSKCIVTGVSKSTFVRPPVVQAVPGRDGRYGRQGVRYRVVSNEYRLSLNCNAPAATANTPGNSAASPEGREAKREQQAQE</sequence>
<dbReference type="Proteomes" id="UP000069773">
    <property type="component" value="Unassembled WGS sequence"/>
</dbReference>
<proteinExistence type="predicted"/>
<accession>A0AAW5SDT6</accession>
<comment type="caution">
    <text evidence="4">The sequence shown here is derived from an EMBL/GenBank/DDBJ whole genome shotgun (WGS) entry which is preliminary data.</text>
</comment>
<reference evidence="4" key="2">
    <citation type="submission" date="2020-07" db="EMBL/GenBank/DDBJ databases">
        <authorList>
            <person name="Pettersson B.M.F."/>
            <person name="Behra P.R.K."/>
            <person name="Ramesh M."/>
            <person name="Das S."/>
            <person name="Dasgupta S."/>
            <person name="Kirsebom L.A."/>
        </authorList>
    </citation>
    <scope>NUCLEOTIDE SEQUENCE</scope>
    <source>
        <strain evidence="4">DSM 44203</strain>
    </source>
</reference>
<evidence type="ECO:0000313" key="4">
    <source>
        <dbReference type="EMBL" id="MCV7021755.1"/>
    </source>
</evidence>
<feature type="compositionally biased region" description="Basic and acidic residues" evidence="1">
    <location>
        <begin position="132"/>
        <end position="144"/>
    </location>
</feature>
<feature type="compositionally biased region" description="Low complexity" evidence="1">
    <location>
        <begin position="116"/>
        <end position="130"/>
    </location>
</feature>
<keyword evidence="2" id="KW-0732">Signal</keyword>